<feature type="domain" description="Lcl C-terminal" evidence="1">
    <location>
        <begin position="322"/>
        <end position="437"/>
    </location>
</feature>
<evidence type="ECO:0000259" key="1">
    <source>
        <dbReference type="Pfam" id="PF07603"/>
    </source>
</evidence>
<name>A0A975GEZ5_9BACT</name>
<protein>
    <submittedName>
        <fullName evidence="2">DUF1566</fullName>
    </submittedName>
</protein>
<dbReference type="InterPro" id="IPR011460">
    <property type="entry name" value="Lcl_C"/>
</dbReference>
<sequence>MQIKQARVLKIFPFTADQINQLIRNWYLKNKSFNNNNYNQNSRQDAENKASELSKVIHEIYSLKELAVNPHFLTMIVDNYDFKDGLYEYRVKLYNKICSKLLKHSQKYNNQIFTIPLDQKRELIEILASSMMQKKIYEISKEEAQSVFKPYLVQHEIHYSESKFLLESFQAGSGIIVKHKNGMYRFTHHTFQEYLCSTFWQRSGYFSQYINNQLRKLINDNWWHETLCFFAAQCKANDIINACIAENTRESLKLAHLIKKEVRHLNLEFCRILAHMQEDKEIILRDKPIVEKKDNPIINSKLDQNQRPCKYIQNQFTDNGDGTITDHTTGLMWEQSGSKDEMAFIKTASYIENLNRSIFAGYNDWRMPTVEELSSLLEPQENNENLYIDPIFDNKQRWCWSSDRKDNEIGDVYLVLFSIGHVYCNHPDKQYFIRSVRRK</sequence>
<dbReference type="RefSeq" id="WP_207690558.1">
    <property type="nucleotide sequence ID" value="NZ_CP061799.1"/>
</dbReference>
<dbReference type="PANTHER" id="PTHR35812">
    <property type="entry name" value="LIPOPROTEIN"/>
    <property type="match status" value="1"/>
</dbReference>
<dbReference type="Pfam" id="PF07603">
    <property type="entry name" value="Lcl_C"/>
    <property type="match status" value="1"/>
</dbReference>
<dbReference type="EMBL" id="CP061799">
    <property type="protein sequence ID" value="QTA78732.1"/>
    <property type="molecule type" value="Genomic_DNA"/>
</dbReference>
<evidence type="ECO:0000313" key="3">
    <source>
        <dbReference type="Proteomes" id="UP000663720"/>
    </source>
</evidence>
<dbReference type="PANTHER" id="PTHR35812:SF1">
    <property type="entry name" value="LIPOPROTEIN"/>
    <property type="match status" value="1"/>
</dbReference>
<proteinExistence type="predicted"/>
<dbReference type="AlphaFoldDB" id="A0A975GEZ5"/>
<accession>A0A975GEZ5</accession>
<dbReference type="Proteomes" id="UP000663720">
    <property type="component" value="Chromosome"/>
</dbReference>
<organism evidence="2 3">
    <name type="scientific">Desulfonema limicola</name>
    <dbReference type="NCBI Taxonomy" id="45656"/>
    <lineage>
        <taxon>Bacteria</taxon>
        <taxon>Pseudomonadati</taxon>
        <taxon>Thermodesulfobacteriota</taxon>
        <taxon>Desulfobacteria</taxon>
        <taxon>Desulfobacterales</taxon>
        <taxon>Desulfococcaceae</taxon>
        <taxon>Desulfonema</taxon>
    </lineage>
</organism>
<dbReference type="KEGG" id="dli:dnl_09640"/>
<evidence type="ECO:0000313" key="2">
    <source>
        <dbReference type="EMBL" id="QTA78732.1"/>
    </source>
</evidence>
<keyword evidence="3" id="KW-1185">Reference proteome</keyword>
<gene>
    <name evidence="2" type="ORF">dnl_09640</name>
</gene>
<reference evidence="2" key="1">
    <citation type="journal article" date="2021" name="Microb. Physiol.">
        <title>Proteogenomic Insights into the Physiology of Marine, Sulfate-Reducing, Filamentous Desulfonema limicola and Desulfonema magnum.</title>
        <authorList>
            <person name="Schnaars V."/>
            <person name="Wohlbrand L."/>
            <person name="Scheve S."/>
            <person name="Hinrichs C."/>
            <person name="Reinhardt R."/>
            <person name="Rabus R."/>
        </authorList>
    </citation>
    <scope>NUCLEOTIDE SEQUENCE</scope>
    <source>
        <strain evidence="2">5ac10</strain>
    </source>
</reference>